<evidence type="ECO:0000256" key="2">
    <source>
        <dbReference type="SAM" id="MobiDB-lite"/>
    </source>
</evidence>
<dbReference type="Proteomes" id="UP001166585">
    <property type="component" value="Unassembled WGS sequence"/>
</dbReference>
<evidence type="ECO:0000313" key="5">
    <source>
        <dbReference type="Proteomes" id="UP001166585"/>
    </source>
</evidence>
<reference evidence="4" key="1">
    <citation type="submission" date="2021-05" db="EMBL/GenBank/DDBJ databases">
        <authorList>
            <person name="Sun Q."/>
            <person name="Inoue M."/>
        </authorList>
    </citation>
    <scope>NUCLEOTIDE SEQUENCE</scope>
    <source>
        <strain evidence="4">VKM B-3255</strain>
    </source>
</reference>
<organism evidence="4 5">
    <name type="scientific">Ancylobacter radicis</name>
    <dbReference type="NCBI Taxonomy" id="2836179"/>
    <lineage>
        <taxon>Bacteria</taxon>
        <taxon>Pseudomonadati</taxon>
        <taxon>Pseudomonadota</taxon>
        <taxon>Alphaproteobacteria</taxon>
        <taxon>Hyphomicrobiales</taxon>
        <taxon>Xanthobacteraceae</taxon>
        <taxon>Ancylobacter</taxon>
    </lineage>
</organism>
<evidence type="ECO:0000259" key="3">
    <source>
        <dbReference type="Pfam" id="PF01425"/>
    </source>
</evidence>
<gene>
    <name evidence="4" type="ORF">KIP89_09300</name>
</gene>
<dbReference type="PANTHER" id="PTHR11895:SF151">
    <property type="entry name" value="GLUTAMYL-TRNA(GLN) AMIDOTRANSFERASE SUBUNIT A"/>
    <property type="match status" value="1"/>
</dbReference>
<feature type="region of interest" description="Disordered" evidence="2">
    <location>
        <begin position="125"/>
        <end position="144"/>
    </location>
</feature>
<dbReference type="Gene3D" id="3.90.1300.10">
    <property type="entry name" value="Amidase signature (AS) domain"/>
    <property type="match status" value="1"/>
</dbReference>
<keyword evidence="5" id="KW-1185">Reference proteome</keyword>
<comment type="caution">
    <text evidence="4">The sequence shown here is derived from an EMBL/GenBank/DDBJ whole genome shotgun (WGS) entry which is preliminary data.</text>
</comment>
<dbReference type="InterPro" id="IPR000120">
    <property type="entry name" value="Amidase"/>
</dbReference>
<evidence type="ECO:0000313" key="4">
    <source>
        <dbReference type="EMBL" id="MBS9477301.1"/>
    </source>
</evidence>
<dbReference type="Pfam" id="PF01425">
    <property type="entry name" value="Amidase"/>
    <property type="match status" value="1"/>
</dbReference>
<dbReference type="InterPro" id="IPR036928">
    <property type="entry name" value="AS_sf"/>
</dbReference>
<comment type="similarity">
    <text evidence="1">Belongs to the amidase family.</text>
</comment>
<dbReference type="PANTHER" id="PTHR11895">
    <property type="entry name" value="TRANSAMIDASE"/>
    <property type="match status" value="1"/>
</dbReference>
<name>A0ABS5R8U4_9HYPH</name>
<accession>A0ABS5R8U4</accession>
<evidence type="ECO:0000256" key="1">
    <source>
        <dbReference type="ARBA" id="ARBA00009199"/>
    </source>
</evidence>
<dbReference type="SUPFAM" id="SSF75304">
    <property type="entry name" value="Amidase signature (AS) enzymes"/>
    <property type="match status" value="1"/>
</dbReference>
<sequence length="426" mass="44169">MTDVTHLADLSARETARRVSAGEMTAEAVTAAFADRIAAMELEVQAFAFFDRERALAEAKAAPAGPLAGVTFGVKDVIDTADMPTGYGSAVYEGHRPLWDAPAVALTRAFGGVVMGKTVSTEFAMSSPGKTRHPVNPAHTPGGSSSGSCAAVAAGMVQIAFGTQTAGSILRPASYCGVVGYKPSFGTLNRAGIKPLSDTLDHLGLVTRDVRDAAFAVAALAERPALAQGRTGGAPLIGLFRTSRWAQAEPATRDALARTVTAIEAAGGTVRELEVPDHFERLYALFDAVMGFETPRTLAYEHRVMGARISPITRGFIETLSRATRAEYDAALAVLRQREAIVEELLGGCDGLITPAAPGEAPLGTATGDPVFNKPWTLLHVPTLSVPAGVGPLGLPVGVQVVGRIGADAETLALAAFIEDALKAGA</sequence>
<dbReference type="InterPro" id="IPR023631">
    <property type="entry name" value="Amidase_dom"/>
</dbReference>
<dbReference type="EMBL" id="JAHCQH010000015">
    <property type="protein sequence ID" value="MBS9477301.1"/>
    <property type="molecule type" value="Genomic_DNA"/>
</dbReference>
<feature type="domain" description="Amidase" evidence="3">
    <location>
        <begin position="29"/>
        <end position="412"/>
    </location>
</feature>
<proteinExistence type="inferred from homology"/>
<protein>
    <submittedName>
        <fullName evidence="4">Amidase</fullName>
    </submittedName>
</protein>
<dbReference type="RefSeq" id="WP_213755086.1">
    <property type="nucleotide sequence ID" value="NZ_JAHCQH010000015.1"/>
</dbReference>